<dbReference type="EMBL" id="AUZX01010609">
    <property type="protein sequence ID" value="EQD46804.1"/>
    <property type="molecule type" value="Genomic_DNA"/>
</dbReference>
<dbReference type="NCBIfam" id="TIGR02276">
    <property type="entry name" value="beta_rpt_yvtn"/>
    <property type="match status" value="2"/>
</dbReference>
<dbReference type="PANTHER" id="PTHR47197:SF3">
    <property type="entry name" value="DIHYDRO-HEME D1 DEHYDROGENASE"/>
    <property type="match status" value="1"/>
</dbReference>
<dbReference type="InterPro" id="IPR015943">
    <property type="entry name" value="WD40/YVTN_repeat-like_dom_sf"/>
</dbReference>
<dbReference type="InterPro" id="IPR051200">
    <property type="entry name" value="Host-pathogen_enzymatic-act"/>
</dbReference>
<reference evidence="2" key="1">
    <citation type="submission" date="2013-08" db="EMBL/GenBank/DDBJ databases">
        <authorList>
            <person name="Mendez C."/>
            <person name="Richter M."/>
            <person name="Ferrer M."/>
            <person name="Sanchez J."/>
        </authorList>
    </citation>
    <scope>NUCLEOTIDE SEQUENCE</scope>
</reference>
<keyword evidence="1" id="KW-0812">Transmembrane</keyword>
<evidence type="ECO:0000313" key="2">
    <source>
        <dbReference type="EMBL" id="EQD46804.1"/>
    </source>
</evidence>
<dbReference type="PANTHER" id="PTHR47197">
    <property type="entry name" value="PROTEIN NIRF"/>
    <property type="match status" value="1"/>
</dbReference>
<organism evidence="2">
    <name type="scientific">mine drainage metagenome</name>
    <dbReference type="NCBI Taxonomy" id="410659"/>
    <lineage>
        <taxon>unclassified sequences</taxon>
        <taxon>metagenomes</taxon>
        <taxon>ecological metagenomes</taxon>
    </lineage>
</organism>
<keyword evidence="1" id="KW-1133">Transmembrane helix</keyword>
<comment type="caution">
    <text evidence="2">The sequence shown here is derived from an EMBL/GenBank/DDBJ whole genome shotgun (WGS) entry which is preliminary data.</text>
</comment>
<feature type="transmembrane region" description="Helical" evidence="1">
    <location>
        <begin position="326"/>
        <end position="345"/>
    </location>
</feature>
<dbReference type="AlphaFoldDB" id="T1B1P1"/>
<proteinExistence type="predicted"/>
<name>T1B1P1_9ZZZZ</name>
<reference evidence="2" key="2">
    <citation type="journal article" date="2014" name="ISME J.">
        <title>Microbial stratification in low pH oxic and suboxic macroscopic growths along an acid mine drainage.</title>
        <authorList>
            <person name="Mendez-Garcia C."/>
            <person name="Mesa V."/>
            <person name="Sprenger R.R."/>
            <person name="Richter M."/>
            <person name="Diez M.S."/>
            <person name="Solano J."/>
            <person name="Bargiela R."/>
            <person name="Golyshina O.V."/>
            <person name="Manteca A."/>
            <person name="Ramos J.L."/>
            <person name="Gallego J.R."/>
            <person name="Llorente I."/>
            <person name="Martins Dos Santos V.A."/>
            <person name="Jensen O.N."/>
            <person name="Pelaez A.I."/>
            <person name="Sanchez J."/>
            <person name="Ferrer M."/>
        </authorList>
    </citation>
    <scope>NUCLEOTIDE SEQUENCE</scope>
</reference>
<dbReference type="InterPro" id="IPR011048">
    <property type="entry name" value="Haem_d1_sf"/>
</dbReference>
<dbReference type="SUPFAM" id="SSF51004">
    <property type="entry name" value="C-terminal (heme d1) domain of cytochrome cd1-nitrite reductase"/>
    <property type="match status" value="1"/>
</dbReference>
<keyword evidence="1" id="KW-0472">Membrane</keyword>
<evidence type="ECO:0000256" key="1">
    <source>
        <dbReference type="SAM" id="Phobius"/>
    </source>
</evidence>
<sequence>NIAKICGNLNFSIHALYISSTAVDQFNNNIYTSTPLLSNVSIFNSTTCSITDSIEVGSIPINITVDQKTGYVYVVNEGSNNISVIDPTTEKIISSINVGSSPDSSIYDPINNLIYVANEGSNNISVINTISNKVLIPSINVGNDPKHMIFVPQNNLIYVDYLNSNNISVINTTTNTIVKTIGMPNIVFNTPSNMAYCAKTESIYVLGYHSNISIISTNSNDIIKTIYPYGLYTSCCNISLDPSNNTLMLKSQNWRLYVMNLSTDTYISYIQFGWYEDCHSMSRCELVFASNPYSNMEFGLQINPNGAINVYSFNVINPNHQAPLDLFPIIVIVSIVSVIAIVIIWRKSVDMKYKDYTG</sequence>
<dbReference type="Gene3D" id="2.130.10.10">
    <property type="entry name" value="YVTN repeat-like/Quinoprotein amine dehydrogenase"/>
    <property type="match status" value="1"/>
</dbReference>
<feature type="non-terminal residue" evidence="2">
    <location>
        <position position="1"/>
    </location>
</feature>
<accession>T1B1P1</accession>
<protein>
    <recommendedName>
        <fullName evidence="3">YncE family protein</fullName>
    </recommendedName>
</protein>
<gene>
    <name evidence="2" type="ORF">B1A_14458</name>
</gene>
<evidence type="ECO:0008006" key="3">
    <source>
        <dbReference type="Google" id="ProtNLM"/>
    </source>
</evidence>
<dbReference type="InterPro" id="IPR011964">
    <property type="entry name" value="YVTN_b-propeller_repeat"/>
</dbReference>